<dbReference type="Proteomes" id="UP000284767">
    <property type="component" value="Unassembled WGS sequence"/>
</dbReference>
<accession>A0A659BHS4</accession>
<sequence length="759" mass="83835">MIESIRIVGVASYGQEVQALDGLTKFNFIYGANGCGKTTISRVIDNPTRYPSCHVGWKSGVPLQAMVYNRDFVARNFGPSAELKGIFTLGEKNVENVAKIAALKQESGSCSGRISSLRETLEGLDGLGGKRKELADLEAWFQETCWAQKKKHDSAFALAFQGVRNNAENFKVRVLQEHAGNSAALVSLADLQEKAKTIFGPSPMLEPHVVLPSFDALLSHESNPILSKRVLGREDVDIAAMIKALGNSDWVRQGRAYFDEATGVCPFCQQATEASFAASLEAYFDETFLDDSRAIDELAKTYAAAADHLLAQLSEILNAPSRFLDAETLKTEVALLASRIALNRQHLADKQREPSQLIALEPLADALGAISQALALANEQIESHNATVANLGKEKQQLASQVWKHIVAIELAPALQDCSTKKRGLVGAITALNGKIEAAEADRRQVEKEIAELERATTSIQPTIDAINTLLASFGFHGFSLAKADSGTAYVLRRPDGMDAKETLSEGERTFVTFLYFYHLLKGSDSESGVTTDRIVVFDDPVSSLDSDILFIVSSLIKALFDEVRQGTGHIKQVFVLTHNVYFHKEVTFNARRTDRNAMRSEETFWVVRKSHHSSRVEAHTSNPIVTSYELLWAEVRRADRSNLSIQNTLRRILENYFKILGGSDTDDICNLFEGREKVICRSLFSWVNDGSHFAHDDLYVAVDDAMVESYLNIFKAIFVKSGHLAHYKMMMREAYSDDSEIAAKTQEQQADAQGAVHA</sequence>
<dbReference type="GO" id="GO:0000731">
    <property type="term" value="P:DNA synthesis involved in DNA repair"/>
    <property type="evidence" value="ECO:0007669"/>
    <property type="project" value="TreeGrafter"/>
</dbReference>
<dbReference type="Gene3D" id="3.40.50.300">
    <property type="entry name" value="P-loop containing nucleotide triphosphate hydrolases"/>
    <property type="match status" value="1"/>
</dbReference>
<dbReference type="Pfam" id="PF13166">
    <property type="entry name" value="AAA_13"/>
    <property type="match status" value="1"/>
</dbReference>
<organism evidence="2 3">
    <name type="scientific">Pseudomonas aeruginosa</name>
    <dbReference type="NCBI Taxonomy" id="287"/>
    <lineage>
        <taxon>Bacteria</taxon>
        <taxon>Pseudomonadati</taxon>
        <taxon>Pseudomonadota</taxon>
        <taxon>Gammaproteobacteria</taxon>
        <taxon>Pseudomonadales</taxon>
        <taxon>Pseudomonadaceae</taxon>
        <taxon>Pseudomonas</taxon>
    </lineage>
</organism>
<feature type="domain" description="Protein CR006 P-loop" evidence="1">
    <location>
        <begin position="10"/>
        <end position="719"/>
    </location>
</feature>
<evidence type="ECO:0000313" key="3">
    <source>
        <dbReference type="Proteomes" id="UP000284767"/>
    </source>
</evidence>
<proteinExistence type="predicted"/>
<protein>
    <submittedName>
        <fullName evidence="2">AAA family ATPase</fullName>
    </submittedName>
</protein>
<dbReference type="InterPro" id="IPR026866">
    <property type="entry name" value="CR006_AAA"/>
</dbReference>
<gene>
    <name evidence="2" type="ORF">IPC1295_25245</name>
</gene>
<dbReference type="GO" id="GO:0006302">
    <property type="term" value="P:double-strand break repair"/>
    <property type="evidence" value="ECO:0007669"/>
    <property type="project" value="TreeGrafter"/>
</dbReference>
<name>A0A659BHS4_PSEAI</name>
<dbReference type="SUPFAM" id="SSF52540">
    <property type="entry name" value="P-loop containing nucleoside triphosphate hydrolases"/>
    <property type="match status" value="1"/>
</dbReference>
<reference evidence="2 3" key="1">
    <citation type="submission" date="2017-08" db="EMBL/GenBank/DDBJ databases">
        <authorList>
            <person name="Feschi L."/>
            <person name="Jeukens J."/>
            <person name="Emond-Rheault J.-G."/>
            <person name="Kukavica-Ibrulj I."/>
            <person name="Boyle B."/>
            <person name="Levesque R.C."/>
        </authorList>
    </citation>
    <scope>NUCLEOTIDE SEQUENCE [LARGE SCALE GENOMIC DNA]</scope>
    <source>
        <strain evidence="2 3">PA-W36</strain>
    </source>
</reference>
<dbReference type="PANTHER" id="PTHR32182:SF22">
    <property type="entry name" value="ATP-DEPENDENT ENDONUCLEASE, OLD FAMILY-RELATED"/>
    <property type="match status" value="1"/>
</dbReference>
<dbReference type="PANTHER" id="PTHR32182">
    <property type="entry name" value="DNA REPLICATION AND REPAIR PROTEIN RECF"/>
    <property type="match status" value="1"/>
</dbReference>
<dbReference type="AlphaFoldDB" id="A0A659BHS4"/>
<dbReference type="EMBL" id="NSNE01000018">
    <property type="protein sequence ID" value="RPM08836.1"/>
    <property type="molecule type" value="Genomic_DNA"/>
</dbReference>
<reference evidence="2 3" key="2">
    <citation type="submission" date="2019-01" db="EMBL/GenBank/DDBJ databases">
        <title>The Pseudomonas aeruginosa pan-genome provides new insights on its population structure, horizontal gene transfer and pathogenicity.</title>
        <authorList>
            <person name="Freschi L."/>
            <person name="Vincent A.T."/>
            <person name="Jeukens J."/>
            <person name="Emond-Rheault J.-G."/>
            <person name="Kukavica-Ibrulj I."/>
            <person name="Dupont M.-J."/>
            <person name="Charette S.J."/>
            <person name="Boyle B."/>
            <person name="Levesque R.C."/>
        </authorList>
    </citation>
    <scope>NUCLEOTIDE SEQUENCE [LARGE SCALE GENOMIC DNA]</scope>
    <source>
        <strain evidence="2 3">PA-W36</strain>
    </source>
</reference>
<evidence type="ECO:0000259" key="1">
    <source>
        <dbReference type="Pfam" id="PF13166"/>
    </source>
</evidence>
<comment type="caution">
    <text evidence="2">The sequence shown here is derived from an EMBL/GenBank/DDBJ whole genome shotgun (WGS) entry which is preliminary data.</text>
</comment>
<evidence type="ECO:0000313" key="2">
    <source>
        <dbReference type="EMBL" id="RPM08836.1"/>
    </source>
</evidence>
<dbReference type="InterPro" id="IPR027417">
    <property type="entry name" value="P-loop_NTPase"/>
</dbReference>
<dbReference type="RefSeq" id="WP_003160977.1">
    <property type="nucleotide sequence ID" value="NZ_CAADLD010000564.1"/>
</dbReference>